<dbReference type="EMBL" id="GG693880">
    <property type="protein sequence ID" value="EES52114.1"/>
    <property type="molecule type" value="Genomic_DNA"/>
</dbReference>
<accession>C6HZA3</accession>
<dbReference type="Pfam" id="PF01116">
    <property type="entry name" value="F_bP_aldolase"/>
    <property type="match status" value="1"/>
</dbReference>
<name>C6HZA3_9BACT</name>
<dbReference type="Proteomes" id="UP000009374">
    <property type="component" value="Unassembled WGS sequence"/>
</dbReference>
<organism evidence="1 2">
    <name type="scientific">Leptospirillum ferrodiazotrophum</name>
    <dbReference type="NCBI Taxonomy" id="412449"/>
    <lineage>
        <taxon>Bacteria</taxon>
        <taxon>Pseudomonadati</taxon>
        <taxon>Nitrospirota</taxon>
        <taxon>Nitrospiria</taxon>
        <taxon>Nitrospirales</taxon>
        <taxon>Nitrospiraceae</taxon>
        <taxon>Leptospirillum</taxon>
    </lineage>
</organism>
<dbReference type="SUPFAM" id="SSF51569">
    <property type="entry name" value="Aldolase"/>
    <property type="match status" value="1"/>
</dbReference>
<dbReference type="InterPro" id="IPR013785">
    <property type="entry name" value="Aldolase_TIM"/>
</dbReference>
<evidence type="ECO:0000313" key="2">
    <source>
        <dbReference type="Proteomes" id="UP000009374"/>
    </source>
</evidence>
<reference evidence="1 2" key="1">
    <citation type="journal article" date="2009" name="Appl. Environ. Microbiol.">
        <title>Community genomic and proteomic analyses of chemoautotrophic iron-oxidizing "Leptospirillum rubarum" (Group II) and "Leptospirillum ferrodiazotrophum" (Group III) bacteria in acid mine drainage biofilms.</title>
        <authorList>
            <person name="Goltsman D.S."/>
            <person name="Denef V.J."/>
            <person name="Singer S.W."/>
            <person name="VerBerkmoes N.C."/>
            <person name="Lefsrud M."/>
            <person name="Mueller R.S."/>
            <person name="Dick G.J."/>
            <person name="Sun C.L."/>
            <person name="Wheeler K.E."/>
            <person name="Zemla A."/>
            <person name="Baker B.J."/>
            <person name="Hauser L."/>
            <person name="Land M."/>
            <person name="Shah M.B."/>
            <person name="Thelen M.P."/>
            <person name="Hettich R.L."/>
            <person name="Banfield J.F."/>
        </authorList>
    </citation>
    <scope>NUCLEOTIDE SEQUENCE [LARGE SCALE GENOMIC DNA]</scope>
</reference>
<sequence>MSDKAHETLADWQKRYRYVADFPGGSPAVTDLPRFVREFLGAAMEDLLFHPVADMRTAAFRLVRDAFGRSGARLASIEPLYRAIGRGEEKGFTVPAINIRGLTFLTVRRIFRAMKAIDGGPVIFELAKSEIGYTYQRPMEYAGLVMAGALAEGVTGPVFVQGDHYQFNAKNYAKDPEAEILGLKKLIQESIDAGYRNIDIDASTLVTLEPSDLRDQQRENGRMTALLTHFIRQITPEGSHEPVSVGGEIGEVGKENSTPAELDAFMEVYREELARHDARATGISKISVQTGTSHGGVPLPDGRIAPVKLDFATLEALGERARSRYHMGGAVQHGASTLPPDLFDHFPKVRTLEIHLATGFQNAVFDHPSFPSALKKEMEAYMTKEFASERKAGETEEQFFYKNRKRVYGPFKKALLELPAPVTDKIMDDLEATFVSLFRKLGLEKTSSVVGRHVVGGGR</sequence>
<dbReference type="GO" id="GO:0016832">
    <property type="term" value="F:aldehyde-lyase activity"/>
    <property type="evidence" value="ECO:0007669"/>
    <property type="project" value="InterPro"/>
</dbReference>
<dbReference type="AlphaFoldDB" id="C6HZA3"/>
<dbReference type="Gene3D" id="3.20.20.70">
    <property type="entry name" value="Aldolase class I"/>
    <property type="match status" value="1"/>
</dbReference>
<dbReference type="InterPro" id="IPR000771">
    <property type="entry name" value="FBA_II"/>
</dbReference>
<dbReference type="PANTHER" id="PTHR30304:SF0">
    <property type="entry name" value="D-TAGATOSE-1,6-BISPHOSPHATE ALDOLASE SUBUNIT GATY-RELATED"/>
    <property type="match status" value="1"/>
</dbReference>
<dbReference type="GO" id="GO:0005975">
    <property type="term" value="P:carbohydrate metabolic process"/>
    <property type="evidence" value="ECO:0007669"/>
    <property type="project" value="InterPro"/>
</dbReference>
<evidence type="ECO:0000313" key="1">
    <source>
        <dbReference type="EMBL" id="EES52114.1"/>
    </source>
</evidence>
<dbReference type="PANTHER" id="PTHR30304">
    <property type="entry name" value="D-TAGATOSE-1,6-BISPHOSPHATE ALDOLASE"/>
    <property type="match status" value="1"/>
</dbReference>
<gene>
    <name evidence="1" type="ORF">UBAL3_94530079</name>
</gene>
<proteinExistence type="predicted"/>
<dbReference type="InterPro" id="IPR050246">
    <property type="entry name" value="Class_II_FBP_aldolase"/>
</dbReference>
<protein>
    <submittedName>
        <fullName evidence="1">Probable aldolase</fullName>
    </submittedName>
</protein>
<dbReference type="GO" id="GO:0008270">
    <property type="term" value="F:zinc ion binding"/>
    <property type="evidence" value="ECO:0007669"/>
    <property type="project" value="InterPro"/>
</dbReference>
<keyword evidence="2" id="KW-1185">Reference proteome</keyword>